<dbReference type="Pfam" id="PF07859">
    <property type="entry name" value="Abhydrolase_3"/>
    <property type="match status" value="1"/>
</dbReference>
<gene>
    <name evidence="4" type="ORF">HWI92_06795</name>
</gene>
<dbReference type="RefSeq" id="WP_204661877.1">
    <property type="nucleotide sequence ID" value="NZ_CP056775.1"/>
</dbReference>
<name>A0ABX7I6N3_9BACT</name>
<evidence type="ECO:0000313" key="4">
    <source>
        <dbReference type="EMBL" id="QRR00636.1"/>
    </source>
</evidence>
<protein>
    <submittedName>
        <fullName evidence="4">Alpha/beta hydrolase</fullName>
    </submittedName>
</protein>
<feature type="signal peptide" evidence="2">
    <location>
        <begin position="1"/>
        <end position="28"/>
    </location>
</feature>
<sequence length="368" mass="39567">MQINNKRSSTLKAAFIALIAFTSVSIFSCTQDHQVPPGSSIDPKGPKPAWAPDIHDEMWAVIEKLLSYGDTPIPQLTPQQARMNHTVKDAVTDLLAENNITAPAPQVDTTGADIDVAGGKVHARIYTPRAGTAPYPVIVYYHGGGWVIAGIDVYDASAAALSEQVGAVVVSVGYRKGPEFKFPTAHNDAFTAYQWVLAHTDMLKANPAKVGVAGESAGGNLAANVSIRARDAKITLPKHQLLVYPVANSDTMSTSYKQYYNAKPLDVPSLYWFLGHYLNNISEAKDPRISLVAADLKGLPSTTIIAAQIDPLTTEGMLLNEKLQAADVQTTYQLYAGTTHEFFGTAAIVPEAKQAQALAASRFKEAFK</sequence>
<dbReference type="PANTHER" id="PTHR48081:SF8">
    <property type="entry name" value="ALPHA_BETA HYDROLASE FOLD-3 DOMAIN-CONTAINING PROTEIN-RELATED"/>
    <property type="match status" value="1"/>
</dbReference>
<dbReference type="EMBL" id="CP056775">
    <property type="protein sequence ID" value="QRR00636.1"/>
    <property type="molecule type" value="Genomic_DNA"/>
</dbReference>
<dbReference type="GO" id="GO:0016787">
    <property type="term" value="F:hydrolase activity"/>
    <property type="evidence" value="ECO:0007669"/>
    <property type="project" value="UniProtKB-KW"/>
</dbReference>
<feature type="domain" description="Alpha/beta hydrolase fold-3" evidence="3">
    <location>
        <begin position="138"/>
        <end position="343"/>
    </location>
</feature>
<keyword evidence="2" id="KW-0732">Signal</keyword>
<dbReference type="InterPro" id="IPR029058">
    <property type="entry name" value="AB_hydrolase_fold"/>
</dbReference>
<evidence type="ECO:0000256" key="2">
    <source>
        <dbReference type="SAM" id="SignalP"/>
    </source>
</evidence>
<keyword evidence="1 4" id="KW-0378">Hydrolase</keyword>
<keyword evidence="5" id="KW-1185">Reference proteome</keyword>
<dbReference type="InterPro" id="IPR013094">
    <property type="entry name" value="AB_hydrolase_3"/>
</dbReference>
<accession>A0ABX7I6N3</accession>
<dbReference type="InterPro" id="IPR050300">
    <property type="entry name" value="GDXG_lipolytic_enzyme"/>
</dbReference>
<feature type="chain" id="PRO_5045147813" evidence="2">
    <location>
        <begin position="29"/>
        <end position="368"/>
    </location>
</feature>
<dbReference type="PANTHER" id="PTHR48081">
    <property type="entry name" value="AB HYDROLASE SUPERFAMILY PROTEIN C4A8.06C"/>
    <property type="match status" value="1"/>
</dbReference>
<dbReference type="SUPFAM" id="SSF53474">
    <property type="entry name" value="alpha/beta-Hydrolases"/>
    <property type="match status" value="1"/>
</dbReference>
<dbReference type="PROSITE" id="PS51257">
    <property type="entry name" value="PROKAR_LIPOPROTEIN"/>
    <property type="match status" value="1"/>
</dbReference>
<organism evidence="4 5">
    <name type="scientific">Dyadobacter sandarakinus</name>
    <dbReference type="NCBI Taxonomy" id="2747268"/>
    <lineage>
        <taxon>Bacteria</taxon>
        <taxon>Pseudomonadati</taxon>
        <taxon>Bacteroidota</taxon>
        <taxon>Cytophagia</taxon>
        <taxon>Cytophagales</taxon>
        <taxon>Spirosomataceae</taxon>
        <taxon>Dyadobacter</taxon>
    </lineage>
</organism>
<dbReference type="Proteomes" id="UP000612680">
    <property type="component" value="Chromosome"/>
</dbReference>
<reference evidence="4 5" key="1">
    <citation type="submission" date="2020-06" db="EMBL/GenBank/DDBJ databases">
        <title>Dyadobacter sandarakinus sp. nov., isolated from the soil of the Arctic Yellow River Station.</title>
        <authorList>
            <person name="Zhang Y."/>
            <person name="Peng F."/>
        </authorList>
    </citation>
    <scope>NUCLEOTIDE SEQUENCE [LARGE SCALE GENOMIC DNA]</scope>
    <source>
        <strain evidence="4 5">Q3-56</strain>
    </source>
</reference>
<evidence type="ECO:0000259" key="3">
    <source>
        <dbReference type="Pfam" id="PF07859"/>
    </source>
</evidence>
<proteinExistence type="predicted"/>
<dbReference type="Gene3D" id="3.40.50.1820">
    <property type="entry name" value="alpha/beta hydrolase"/>
    <property type="match status" value="1"/>
</dbReference>
<evidence type="ECO:0000256" key="1">
    <source>
        <dbReference type="ARBA" id="ARBA00022801"/>
    </source>
</evidence>
<evidence type="ECO:0000313" key="5">
    <source>
        <dbReference type="Proteomes" id="UP000612680"/>
    </source>
</evidence>